<dbReference type="Proteomes" id="UP000065473">
    <property type="component" value="Chromosome"/>
</dbReference>
<dbReference type="Pfam" id="PF00202">
    <property type="entry name" value="Aminotran_3"/>
    <property type="match status" value="1"/>
</dbReference>
<dbReference type="Gene3D" id="3.40.640.10">
    <property type="entry name" value="Type I PLP-dependent aspartate aminotransferase-like (Major domain)"/>
    <property type="match status" value="1"/>
</dbReference>
<keyword evidence="9" id="KW-0808">Transferase</keyword>
<dbReference type="GO" id="GO:0030170">
    <property type="term" value="F:pyridoxal phosphate binding"/>
    <property type="evidence" value="ECO:0007669"/>
    <property type="project" value="InterPro"/>
</dbReference>
<comment type="similarity">
    <text evidence="4 8">Belongs to the class-III pyridoxal-phosphate-dependent aminotransferase family. HemL subfamily.</text>
</comment>
<evidence type="ECO:0000256" key="7">
    <source>
        <dbReference type="ARBA" id="ARBA00023244"/>
    </source>
</evidence>
<dbReference type="InterPro" id="IPR004639">
    <property type="entry name" value="4pyrrol_synth_GluAld_NH2Trfase"/>
</dbReference>
<evidence type="ECO:0000256" key="1">
    <source>
        <dbReference type="ARBA" id="ARBA00001579"/>
    </source>
</evidence>
<dbReference type="UniPathway" id="UPA00251">
    <property type="reaction ID" value="UER00317"/>
</dbReference>
<evidence type="ECO:0000256" key="4">
    <source>
        <dbReference type="ARBA" id="ARBA00008981"/>
    </source>
</evidence>
<dbReference type="HAMAP" id="MF_00375">
    <property type="entry name" value="HemL_aminotrans_3"/>
    <property type="match status" value="1"/>
</dbReference>
<dbReference type="PROSITE" id="PS00600">
    <property type="entry name" value="AA_TRANSFER_CLASS_3"/>
    <property type="match status" value="1"/>
</dbReference>
<dbReference type="SUPFAM" id="SSF53383">
    <property type="entry name" value="PLP-dependent transferases"/>
    <property type="match status" value="1"/>
</dbReference>
<evidence type="ECO:0000256" key="5">
    <source>
        <dbReference type="ARBA" id="ARBA00022898"/>
    </source>
</evidence>
<comment type="cofactor">
    <cofactor evidence="2 8">
        <name>pyridoxal 5'-phosphate</name>
        <dbReference type="ChEBI" id="CHEBI:597326"/>
    </cofactor>
</comment>
<dbReference type="NCBIfam" id="NF000818">
    <property type="entry name" value="PRK00062.1"/>
    <property type="match status" value="1"/>
</dbReference>
<keyword evidence="9" id="KW-0032">Aminotransferase</keyword>
<dbReference type="GO" id="GO:0042286">
    <property type="term" value="F:glutamate-1-semialdehyde 2,1-aminomutase activity"/>
    <property type="evidence" value="ECO:0007669"/>
    <property type="project" value="UniProtKB-UniRule"/>
</dbReference>
<evidence type="ECO:0000256" key="6">
    <source>
        <dbReference type="ARBA" id="ARBA00023235"/>
    </source>
</evidence>
<comment type="pathway">
    <text evidence="3">Porphyrin-containing compound metabolism; protoporphyrin-IX biosynthesis; 5-aminolevulinate from L-glutamyl-tRNA(Glu): step 2/2.</text>
</comment>
<keyword evidence="6 8" id="KW-0413">Isomerase</keyword>
<dbReference type="InterPro" id="IPR049704">
    <property type="entry name" value="Aminotrans_3_PPA_site"/>
</dbReference>
<dbReference type="GO" id="GO:0005737">
    <property type="term" value="C:cytoplasm"/>
    <property type="evidence" value="ECO:0007669"/>
    <property type="project" value="UniProtKB-SubCell"/>
</dbReference>
<keyword evidence="8" id="KW-0963">Cytoplasm</keyword>
<evidence type="ECO:0000313" key="10">
    <source>
        <dbReference type="EMBL" id="ALU31664.1"/>
    </source>
</evidence>
<dbReference type="EMBL" id="CP013695">
    <property type="protein sequence ID" value="ALU31664.1"/>
    <property type="molecule type" value="Genomic_DNA"/>
</dbReference>
<evidence type="ECO:0000256" key="8">
    <source>
        <dbReference type="HAMAP-Rule" id="MF_00375"/>
    </source>
</evidence>
<feature type="modified residue" description="N6-(pyridoxal phosphate)lysine" evidence="8">
    <location>
        <position position="267"/>
    </location>
</feature>
<accession>A0A0U3F716</accession>
<comment type="subcellular location">
    <subcellularLocation>
        <location evidence="8">Cytoplasm</location>
    </subcellularLocation>
</comment>
<dbReference type="NCBIfam" id="TIGR00713">
    <property type="entry name" value="hemL"/>
    <property type="match status" value="1"/>
</dbReference>
<reference evidence="11 12" key="1">
    <citation type="submission" date="2015-12" db="EMBL/GenBank/DDBJ databases">
        <title>A stable core within a dynamic pangenome in Sulfolobus acidocaldarius.</title>
        <authorList>
            <person name="Anderson R."/>
            <person name="Kouris A."/>
            <person name="Seward C."/>
            <person name="Campbell K."/>
            <person name="Whitaker R."/>
        </authorList>
    </citation>
    <scope>NUCLEOTIDE SEQUENCE [LARGE SCALE GENOMIC DNA]</scope>
    <source>
        <strain evidence="9 12">GG12-C01-09</strain>
        <strain evidence="10 11">NG05B_CO5_07</strain>
    </source>
</reference>
<dbReference type="GO" id="GO:0008483">
    <property type="term" value="F:transaminase activity"/>
    <property type="evidence" value="ECO:0007669"/>
    <property type="project" value="UniProtKB-KW"/>
</dbReference>
<dbReference type="InterPro" id="IPR015424">
    <property type="entry name" value="PyrdxlP-dep_Trfase"/>
</dbReference>
<dbReference type="PANTHER" id="PTHR43713">
    <property type="entry name" value="GLUTAMATE-1-SEMIALDEHYDE 2,1-AMINOMUTASE"/>
    <property type="match status" value="1"/>
</dbReference>
<gene>
    <name evidence="8" type="primary">hemL</name>
    <name evidence="9" type="ORF">ATY89_02505</name>
    <name evidence="10" type="ORF">ATZ20_05540</name>
</gene>
<evidence type="ECO:0000256" key="3">
    <source>
        <dbReference type="ARBA" id="ARBA00004819"/>
    </source>
</evidence>
<proteinExistence type="inferred from homology"/>
<comment type="catalytic activity">
    <reaction evidence="1 8">
        <text>(S)-4-amino-5-oxopentanoate = 5-aminolevulinate</text>
        <dbReference type="Rhea" id="RHEA:14265"/>
        <dbReference type="ChEBI" id="CHEBI:57501"/>
        <dbReference type="ChEBI" id="CHEBI:356416"/>
        <dbReference type="EC" id="5.4.3.8"/>
    </reaction>
</comment>
<sequence length="428" mass="47499">MDKRRCSILSEKYWNIASHYFAGGVNSPVRAAVKPYPFYVERAEGAYLYTADNKQLIDYVLGYGPLILGHANQYVTKKIIEQVNKGWLYGTPSPIEIELARKISHHLPSAQKIRFVNSGTEATMLALRLARAYTGREKIIKFHGNYHGAHDYLLLDAGSAFTEFNVNVYNGIPKSIVNTIRICEYNDAECVEKLSKSEDIAGVIVEPVMGNMGVILPDKDFLERLREITLTYNSVLIFDEVITGFRLGLGGAQGTFNVTPDLTTLGKIIGGGLPIGAVAGKKEIIDMLTPAGKVFNAGTFNANPLTMTAGLATIEVLERENVHEVANRAVNVILEELVNALDKKIPNNFVINHIGSMFQVFFGVKKVSNATEAKLANKEMYQKFHNLLLQRGVFIPPSQFETIFTSYAHKDVVVNTTLEILRKVVQEL</sequence>
<dbReference type="PANTHER" id="PTHR43713:SF3">
    <property type="entry name" value="GLUTAMATE-1-SEMIALDEHYDE 2,1-AMINOMUTASE 1, CHLOROPLASTIC-RELATED"/>
    <property type="match status" value="1"/>
</dbReference>
<dbReference type="PaxDb" id="1435377-SUSAZ_03515"/>
<keyword evidence="7 8" id="KW-0627">Porphyrin biosynthesis</keyword>
<keyword evidence="5 8" id="KW-0663">Pyridoxal phosphate</keyword>
<evidence type="ECO:0000256" key="2">
    <source>
        <dbReference type="ARBA" id="ARBA00001933"/>
    </source>
</evidence>
<protein>
    <recommendedName>
        <fullName evidence="8">Glutamate-1-semialdehyde 2,1-aminomutase</fullName>
        <shortName evidence="8">GSA</shortName>
        <ecNumber evidence="8">5.4.3.8</ecNumber>
    </recommendedName>
    <alternativeName>
        <fullName evidence="8">Glutamate-1-semialdehyde aminotransferase</fullName>
        <shortName evidence="8">GSA-AT</shortName>
    </alternativeName>
</protein>
<dbReference type="InterPro" id="IPR005814">
    <property type="entry name" value="Aminotrans_3"/>
</dbReference>
<dbReference type="FunFam" id="3.40.640.10:FF:000021">
    <property type="entry name" value="Glutamate-1-semialdehyde 2,1-aminomutase"/>
    <property type="match status" value="1"/>
</dbReference>
<name>A0A0U3F716_9CREN</name>
<dbReference type="CDD" id="cd00610">
    <property type="entry name" value="OAT_like"/>
    <property type="match status" value="1"/>
</dbReference>
<dbReference type="InterPro" id="IPR015421">
    <property type="entry name" value="PyrdxlP-dep_Trfase_major"/>
</dbReference>
<evidence type="ECO:0000313" key="11">
    <source>
        <dbReference type="Proteomes" id="UP000060043"/>
    </source>
</evidence>
<dbReference type="InterPro" id="IPR015422">
    <property type="entry name" value="PyrdxlP-dep_Trfase_small"/>
</dbReference>
<dbReference type="GO" id="GO:0006782">
    <property type="term" value="P:protoporphyrinogen IX biosynthetic process"/>
    <property type="evidence" value="ECO:0007669"/>
    <property type="project" value="UniProtKB-UniRule"/>
</dbReference>
<dbReference type="EC" id="5.4.3.8" evidence="8"/>
<dbReference type="Gene3D" id="3.90.1150.10">
    <property type="entry name" value="Aspartate Aminotransferase, domain 1"/>
    <property type="match status" value="1"/>
</dbReference>
<evidence type="ECO:0000313" key="9">
    <source>
        <dbReference type="EMBL" id="ALU28938.1"/>
    </source>
</evidence>
<dbReference type="Proteomes" id="UP000060043">
    <property type="component" value="Chromosome"/>
</dbReference>
<dbReference type="AlphaFoldDB" id="A0A0U3F716"/>
<dbReference type="STRING" id="1435377.SUSAZ_03515"/>
<organism evidence="9 12">
    <name type="scientific">Sulfolobus acidocaldarius</name>
    <dbReference type="NCBI Taxonomy" id="2285"/>
    <lineage>
        <taxon>Archaea</taxon>
        <taxon>Thermoproteota</taxon>
        <taxon>Thermoprotei</taxon>
        <taxon>Sulfolobales</taxon>
        <taxon>Sulfolobaceae</taxon>
        <taxon>Sulfolobus</taxon>
    </lineage>
</organism>
<dbReference type="EMBL" id="CP013694">
    <property type="protein sequence ID" value="ALU28938.1"/>
    <property type="molecule type" value="Genomic_DNA"/>
</dbReference>
<evidence type="ECO:0000313" key="12">
    <source>
        <dbReference type="Proteomes" id="UP000065473"/>
    </source>
</evidence>